<dbReference type="EMBL" id="KN835166">
    <property type="protein sequence ID" value="KIK45893.1"/>
    <property type="molecule type" value="Genomic_DNA"/>
</dbReference>
<keyword evidence="1" id="KW-0472">Membrane</keyword>
<keyword evidence="1" id="KW-1133">Transmembrane helix</keyword>
<organism evidence="2 3">
    <name type="scientific">Suillus luteus UH-Slu-Lm8-n1</name>
    <dbReference type="NCBI Taxonomy" id="930992"/>
    <lineage>
        <taxon>Eukaryota</taxon>
        <taxon>Fungi</taxon>
        <taxon>Dikarya</taxon>
        <taxon>Basidiomycota</taxon>
        <taxon>Agaricomycotina</taxon>
        <taxon>Agaricomycetes</taxon>
        <taxon>Agaricomycetidae</taxon>
        <taxon>Boletales</taxon>
        <taxon>Suillineae</taxon>
        <taxon>Suillaceae</taxon>
        <taxon>Suillus</taxon>
    </lineage>
</organism>
<accession>A0A0D0BS97</accession>
<dbReference type="InParanoid" id="A0A0D0BS97"/>
<name>A0A0D0BS97_9AGAM</name>
<evidence type="ECO:0000313" key="2">
    <source>
        <dbReference type="EMBL" id="KIK45893.1"/>
    </source>
</evidence>
<reference evidence="2 3" key="1">
    <citation type="submission" date="2014-04" db="EMBL/GenBank/DDBJ databases">
        <authorList>
            <consortium name="DOE Joint Genome Institute"/>
            <person name="Kuo A."/>
            <person name="Ruytinx J."/>
            <person name="Rineau F."/>
            <person name="Colpaert J."/>
            <person name="Kohler A."/>
            <person name="Nagy L.G."/>
            <person name="Floudas D."/>
            <person name="Copeland A."/>
            <person name="Barry K.W."/>
            <person name="Cichocki N."/>
            <person name="Veneault-Fourrey C."/>
            <person name="LaButti K."/>
            <person name="Lindquist E.A."/>
            <person name="Lipzen A."/>
            <person name="Lundell T."/>
            <person name="Morin E."/>
            <person name="Murat C."/>
            <person name="Sun H."/>
            <person name="Tunlid A."/>
            <person name="Henrissat B."/>
            <person name="Grigoriev I.V."/>
            <person name="Hibbett D.S."/>
            <person name="Martin F."/>
            <person name="Nordberg H.P."/>
            <person name="Cantor M.N."/>
            <person name="Hua S.X."/>
        </authorList>
    </citation>
    <scope>NUCLEOTIDE SEQUENCE [LARGE SCALE GENOMIC DNA]</scope>
    <source>
        <strain evidence="2 3">UH-Slu-Lm8-n1</strain>
    </source>
</reference>
<dbReference type="Proteomes" id="UP000054485">
    <property type="component" value="Unassembled WGS sequence"/>
</dbReference>
<proteinExistence type="predicted"/>
<dbReference type="HOGENOM" id="CLU_1246081_0_0_1"/>
<protein>
    <recommendedName>
        <fullName evidence="4">MARVEL domain-containing protein</fullName>
    </recommendedName>
</protein>
<evidence type="ECO:0000256" key="1">
    <source>
        <dbReference type="SAM" id="Phobius"/>
    </source>
</evidence>
<keyword evidence="1" id="KW-0812">Transmembrane</keyword>
<feature type="transmembrane region" description="Helical" evidence="1">
    <location>
        <begin position="63"/>
        <end position="83"/>
    </location>
</feature>
<sequence length="222" mass="24557">MPFPFALSRGLLLRAPIMLCSAHTRHLLIYFFQVAIGICNITSIVILRPVIFAHTAGPFEVLAAASSILALLVFPITFSFLYCRRHAEASNTRNLITFGVLCLSDLISCILLTVHARRDNVSALCRDLSQSGDCTMANALLAVFYMSVIFAIVGFVLACFDKRPGITKVSPRYPITKASSSHFTAYQYPLDELEGVYSGPSSQNAKYAKKARTQERWTEIPL</sequence>
<dbReference type="OrthoDB" id="2672329at2759"/>
<evidence type="ECO:0000313" key="3">
    <source>
        <dbReference type="Proteomes" id="UP000054485"/>
    </source>
</evidence>
<dbReference type="AlphaFoldDB" id="A0A0D0BS97"/>
<evidence type="ECO:0008006" key="4">
    <source>
        <dbReference type="Google" id="ProtNLM"/>
    </source>
</evidence>
<feature type="transmembrane region" description="Helical" evidence="1">
    <location>
        <begin position="136"/>
        <end position="160"/>
    </location>
</feature>
<feature type="transmembrane region" description="Helical" evidence="1">
    <location>
        <begin position="95"/>
        <end position="116"/>
    </location>
</feature>
<feature type="transmembrane region" description="Helical" evidence="1">
    <location>
        <begin position="27"/>
        <end position="51"/>
    </location>
</feature>
<keyword evidence="3" id="KW-1185">Reference proteome</keyword>
<gene>
    <name evidence="2" type="ORF">CY34DRAFT_801045</name>
</gene>
<reference evidence="3" key="2">
    <citation type="submission" date="2015-01" db="EMBL/GenBank/DDBJ databases">
        <title>Evolutionary Origins and Diversification of the Mycorrhizal Mutualists.</title>
        <authorList>
            <consortium name="DOE Joint Genome Institute"/>
            <consortium name="Mycorrhizal Genomics Consortium"/>
            <person name="Kohler A."/>
            <person name="Kuo A."/>
            <person name="Nagy L.G."/>
            <person name="Floudas D."/>
            <person name="Copeland A."/>
            <person name="Barry K.W."/>
            <person name="Cichocki N."/>
            <person name="Veneault-Fourrey C."/>
            <person name="LaButti K."/>
            <person name="Lindquist E.A."/>
            <person name="Lipzen A."/>
            <person name="Lundell T."/>
            <person name="Morin E."/>
            <person name="Murat C."/>
            <person name="Riley R."/>
            <person name="Ohm R."/>
            <person name="Sun H."/>
            <person name="Tunlid A."/>
            <person name="Henrissat B."/>
            <person name="Grigoriev I.V."/>
            <person name="Hibbett D.S."/>
            <person name="Martin F."/>
        </authorList>
    </citation>
    <scope>NUCLEOTIDE SEQUENCE [LARGE SCALE GENOMIC DNA]</scope>
    <source>
        <strain evidence="3">UH-Slu-Lm8-n1</strain>
    </source>
</reference>